<evidence type="ECO:0000256" key="8">
    <source>
        <dbReference type="ARBA" id="ARBA00022824"/>
    </source>
</evidence>
<keyword evidence="5 15" id="KW-0812">Transmembrane</keyword>
<name>U4UWB4_DENPD</name>
<keyword evidence="12 15" id="KW-0472">Membrane</keyword>
<dbReference type="FunFam" id="3.40.630.10:FF:000008">
    <property type="entry name" value="Endoplasmic reticulum metallopeptidase 1"/>
    <property type="match status" value="1"/>
</dbReference>
<keyword evidence="9" id="KW-0862">Zinc</keyword>
<evidence type="ECO:0000259" key="16">
    <source>
        <dbReference type="Pfam" id="PF04389"/>
    </source>
</evidence>
<dbReference type="GO" id="GO:0005789">
    <property type="term" value="C:endoplasmic reticulum membrane"/>
    <property type="evidence" value="ECO:0007669"/>
    <property type="project" value="UniProtKB-SubCell"/>
</dbReference>
<dbReference type="PANTHER" id="PTHR12147">
    <property type="entry name" value="METALLOPEPTIDASE M28 FAMILY MEMBER"/>
    <property type="match status" value="1"/>
</dbReference>
<keyword evidence="10 15" id="KW-1133">Transmembrane helix</keyword>
<reference evidence="17 18" key="1">
    <citation type="journal article" date="2013" name="Genome Biol.">
        <title>Draft genome of the mountain pine beetle, Dendroctonus ponderosae Hopkins, a major forest pest.</title>
        <authorList>
            <person name="Keeling C.I."/>
            <person name="Yuen M.M."/>
            <person name="Liao N.Y."/>
            <person name="Docking T.R."/>
            <person name="Chan S.K."/>
            <person name="Taylor G.A."/>
            <person name="Palmquist D.L."/>
            <person name="Jackman S.D."/>
            <person name="Nguyen A."/>
            <person name="Li M."/>
            <person name="Henderson H."/>
            <person name="Janes J.K."/>
            <person name="Zhao Y."/>
            <person name="Pandoh P."/>
            <person name="Moore R."/>
            <person name="Sperling F.A."/>
            <person name="Huber D.P."/>
            <person name="Birol I."/>
            <person name="Jones S.J."/>
            <person name="Bohlmann J."/>
        </authorList>
    </citation>
    <scope>NUCLEOTIDE SEQUENCE</scope>
</reference>
<sequence>MARPKHFYSFIIGTPERASIHSLPCYVGVLTIFALTCLYGIVILVDNILPTPLTVLDESRYPHAFIAERASWDLKNLTDIGPRVVGSYENEVLAVEYLTKTINSIMQESHPNQYLEQDIQIVTGSYYLSAKQGVINVYENVQNVVVKLHGKNGSSSVLVNAHFDSVPTSPGASDDGINVAVMLEILRIMSKLEDRPIHNVIFLFNGAEETPLQASHGFITQHKWAKDCKVVINMDSTGSGGKIILFQTGPKTPWLLKYYNGVPHPYGQVAGEELFQSGFLPSGTDFRIFRDFGKLVGLDMAFIKDGYRYHTKNDQFAYIPLGSYQHVGDNALFLIKSFSNAPELYEPVSTGEETVYFDILGLYMISYSNFIGTIVNSCTIVLSVAVFFYSIFSLKLENIVRGFLQVYQSFHSL</sequence>
<evidence type="ECO:0000256" key="3">
    <source>
        <dbReference type="ARBA" id="ARBA00010918"/>
    </source>
</evidence>
<evidence type="ECO:0000256" key="13">
    <source>
        <dbReference type="ARBA" id="ARBA00023180"/>
    </source>
</evidence>
<dbReference type="InterPro" id="IPR045175">
    <property type="entry name" value="M28_fam"/>
</dbReference>
<evidence type="ECO:0000256" key="2">
    <source>
        <dbReference type="ARBA" id="ARBA00004477"/>
    </source>
</evidence>
<dbReference type="EMBL" id="KB632391">
    <property type="protein sequence ID" value="ERL94535.1"/>
    <property type="molecule type" value="Genomic_DNA"/>
</dbReference>
<accession>U4UWB4</accession>
<dbReference type="InterPro" id="IPR007484">
    <property type="entry name" value="Peptidase_M28"/>
</dbReference>
<proteinExistence type="inferred from homology"/>
<dbReference type="Proteomes" id="UP000030742">
    <property type="component" value="Unassembled WGS sequence"/>
</dbReference>
<organism evidence="17 18">
    <name type="scientific">Dendroctonus ponderosae</name>
    <name type="common">Mountain pine beetle</name>
    <dbReference type="NCBI Taxonomy" id="77166"/>
    <lineage>
        <taxon>Eukaryota</taxon>
        <taxon>Metazoa</taxon>
        <taxon>Ecdysozoa</taxon>
        <taxon>Arthropoda</taxon>
        <taxon>Hexapoda</taxon>
        <taxon>Insecta</taxon>
        <taxon>Pterygota</taxon>
        <taxon>Neoptera</taxon>
        <taxon>Endopterygota</taxon>
        <taxon>Coleoptera</taxon>
        <taxon>Polyphaga</taxon>
        <taxon>Cucujiformia</taxon>
        <taxon>Curculionidae</taxon>
        <taxon>Scolytinae</taxon>
        <taxon>Dendroctonus</taxon>
    </lineage>
</organism>
<evidence type="ECO:0000256" key="1">
    <source>
        <dbReference type="ARBA" id="ARBA00001947"/>
    </source>
</evidence>
<evidence type="ECO:0000256" key="11">
    <source>
        <dbReference type="ARBA" id="ARBA00023049"/>
    </source>
</evidence>
<evidence type="ECO:0000256" key="10">
    <source>
        <dbReference type="ARBA" id="ARBA00022989"/>
    </source>
</evidence>
<dbReference type="AlphaFoldDB" id="U4UWB4"/>
<evidence type="ECO:0000313" key="18">
    <source>
        <dbReference type="Proteomes" id="UP000030742"/>
    </source>
</evidence>
<dbReference type="GO" id="GO:0008235">
    <property type="term" value="F:metalloexopeptidase activity"/>
    <property type="evidence" value="ECO:0007669"/>
    <property type="project" value="InterPro"/>
</dbReference>
<comment type="subcellular location">
    <subcellularLocation>
        <location evidence="2">Endoplasmic reticulum membrane</location>
        <topology evidence="2">Multi-pass membrane protein</topology>
    </subcellularLocation>
</comment>
<dbReference type="CDD" id="cd03875">
    <property type="entry name" value="M28_Fxna_like"/>
    <property type="match status" value="1"/>
</dbReference>
<keyword evidence="11" id="KW-0482">Metalloprotease</keyword>
<dbReference type="SUPFAM" id="SSF53187">
    <property type="entry name" value="Zn-dependent exopeptidases"/>
    <property type="match status" value="1"/>
</dbReference>
<feature type="domain" description="Peptidase M28" evidence="16">
    <location>
        <begin position="143"/>
        <end position="333"/>
    </location>
</feature>
<feature type="transmembrane region" description="Helical" evidence="15">
    <location>
        <begin position="370"/>
        <end position="392"/>
    </location>
</feature>
<dbReference type="InterPro" id="IPR048024">
    <property type="entry name" value="Fxna-like_M28_dom"/>
</dbReference>
<evidence type="ECO:0000256" key="15">
    <source>
        <dbReference type="SAM" id="Phobius"/>
    </source>
</evidence>
<evidence type="ECO:0000256" key="7">
    <source>
        <dbReference type="ARBA" id="ARBA00022801"/>
    </source>
</evidence>
<evidence type="ECO:0000256" key="5">
    <source>
        <dbReference type="ARBA" id="ARBA00022692"/>
    </source>
</evidence>
<dbReference type="Pfam" id="PF04389">
    <property type="entry name" value="Peptidase_M28"/>
    <property type="match status" value="1"/>
</dbReference>
<feature type="transmembrane region" description="Helical" evidence="15">
    <location>
        <begin position="25"/>
        <end position="45"/>
    </location>
</feature>
<dbReference type="GO" id="GO:0046872">
    <property type="term" value="F:metal ion binding"/>
    <property type="evidence" value="ECO:0007669"/>
    <property type="project" value="UniProtKB-KW"/>
</dbReference>
<dbReference type="Gene3D" id="3.40.630.10">
    <property type="entry name" value="Zn peptidases"/>
    <property type="match status" value="1"/>
</dbReference>
<dbReference type="STRING" id="77166.U4UWB4"/>
<dbReference type="GO" id="GO:0006508">
    <property type="term" value="P:proteolysis"/>
    <property type="evidence" value="ECO:0007669"/>
    <property type="project" value="UniProtKB-KW"/>
</dbReference>
<gene>
    <name evidence="17" type="ORF">D910_11812</name>
</gene>
<comment type="similarity">
    <text evidence="3">Belongs to the peptidase M28 family.</text>
</comment>
<keyword evidence="6" id="KW-0479">Metal-binding</keyword>
<evidence type="ECO:0000256" key="6">
    <source>
        <dbReference type="ARBA" id="ARBA00022723"/>
    </source>
</evidence>
<evidence type="ECO:0000256" key="14">
    <source>
        <dbReference type="ARBA" id="ARBA00078796"/>
    </source>
</evidence>
<evidence type="ECO:0000256" key="4">
    <source>
        <dbReference type="ARBA" id="ARBA00022670"/>
    </source>
</evidence>
<evidence type="ECO:0000256" key="9">
    <source>
        <dbReference type="ARBA" id="ARBA00022833"/>
    </source>
</evidence>
<dbReference type="PANTHER" id="PTHR12147:SF22">
    <property type="entry name" value="ENDOPLASMIC RETICULUM METALLOPEPTIDASE 1"/>
    <property type="match status" value="1"/>
</dbReference>
<dbReference type="OrthoDB" id="76293at2759"/>
<keyword evidence="8" id="KW-0256">Endoplasmic reticulum</keyword>
<comment type="cofactor">
    <cofactor evidence="1">
        <name>Zn(2+)</name>
        <dbReference type="ChEBI" id="CHEBI:29105"/>
    </cofactor>
</comment>
<keyword evidence="13" id="KW-0325">Glycoprotein</keyword>
<evidence type="ECO:0000313" key="17">
    <source>
        <dbReference type="EMBL" id="ERL94535.1"/>
    </source>
</evidence>
<protein>
    <recommendedName>
        <fullName evidence="14">FXNA-like protease</fullName>
    </recommendedName>
</protein>
<keyword evidence="4" id="KW-0645">Protease</keyword>
<keyword evidence="7" id="KW-0378">Hydrolase</keyword>
<evidence type="ECO:0000256" key="12">
    <source>
        <dbReference type="ARBA" id="ARBA00023136"/>
    </source>
</evidence>